<accession>A0A642UKT4</accession>
<keyword evidence="1" id="KW-0479">Metal-binding</keyword>
<dbReference type="AlphaFoldDB" id="A0A642UKT4"/>
<organism evidence="3 4">
    <name type="scientific">Trichomonascus ciferrii</name>
    <dbReference type="NCBI Taxonomy" id="44093"/>
    <lineage>
        <taxon>Eukaryota</taxon>
        <taxon>Fungi</taxon>
        <taxon>Dikarya</taxon>
        <taxon>Ascomycota</taxon>
        <taxon>Saccharomycotina</taxon>
        <taxon>Dipodascomycetes</taxon>
        <taxon>Dipodascales</taxon>
        <taxon>Trichomonascaceae</taxon>
        <taxon>Trichomonascus</taxon>
        <taxon>Trichomonascus ciferrii complex</taxon>
    </lineage>
</organism>
<dbReference type="InterPro" id="IPR013087">
    <property type="entry name" value="Znf_C2H2_type"/>
</dbReference>
<evidence type="ECO:0000313" key="4">
    <source>
        <dbReference type="Proteomes" id="UP000761534"/>
    </source>
</evidence>
<dbReference type="OrthoDB" id="4369634at2759"/>
<dbReference type="PROSITE" id="PS50157">
    <property type="entry name" value="ZINC_FINGER_C2H2_2"/>
    <property type="match status" value="1"/>
</dbReference>
<keyword evidence="1" id="KW-0862">Zinc</keyword>
<name>A0A642UKT4_9ASCO</name>
<evidence type="ECO:0000259" key="2">
    <source>
        <dbReference type="PROSITE" id="PS50157"/>
    </source>
</evidence>
<protein>
    <recommendedName>
        <fullName evidence="2">C2H2-type domain-containing protein</fullName>
    </recommendedName>
</protein>
<dbReference type="GO" id="GO:0008270">
    <property type="term" value="F:zinc ion binding"/>
    <property type="evidence" value="ECO:0007669"/>
    <property type="project" value="UniProtKB-KW"/>
</dbReference>
<dbReference type="VEuPathDB" id="FungiDB:TRICI_006115"/>
<evidence type="ECO:0000313" key="3">
    <source>
        <dbReference type="EMBL" id="KAA8900889.1"/>
    </source>
</evidence>
<keyword evidence="4" id="KW-1185">Reference proteome</keyword>
<reference evidence="3" key="1">
    <citation type="journal article" date="2019" name="G3 (Bethesda)">
        <title>Genome Assemblies of Two Rare Opportunistic Yeast Pathogens: Diutina rugosa (syn. Candida rugosa) and Trichomonascus ciferrii (syn. Candida ciferrii).</title>
        <authorList>
            <person name="Mixao V."/>
            <person name="Saus E."/>
            <person name="Hansen A.P."/>
            <person name="Lass-Florl C."/>
            <person name="Gabaldon T."/>
        </authorList>
    </citation>
    <scope>NUCLEOTIDE SEQUENCE</scope>
    <source>
        <strain evidence="3">CBS 4856</strain>
    </source>
</reference>
<feature type="domain" description="C2H2-type" evidence="2">
    <location>
        <begin position="640"/>
        <end position="672"/>
    </location>
</feature>
<dbReference type="Proteomes" id="UP000761534">
    <property type="component" value="Unassembled WGS sequence"/>
</dbReference>
<dbReference type="EMBL" id="SWFS01000492">
    <property type="protein sequence ID" value="KAA8900889.1"/>
    <property type="molecule type" value="Genomic_DNA"/>
</dbReference>
<gene>
    <name evidence="3" type="ORF">TRICI_006115</name>
</gene>
<sequence>MDEELCDQGFCGVWKGIREQHSKGLKSPKGCLPSTASAMELAEKRVDLIRTQYCGETDLEVPPRRGFFILFVITLATRILPDKGHKTPNRDSILSQFRYAYRYCKKRYSSDSRPYTLSGQERNDIMRALKELSNIGLVVEGWSNPLQRIDTVTVVHISKEIFISAEMGRWSWNVSIYSSLLLNLYRVLSVQSGDLAVSKDYKGSLPLNGKDNGYFFPWKDFKIRVECGQDEKPLPKHLKGVLILRFDAHHKDDENEDTRFIDSIDGNGVTCVLLLALIHAARQGLIEGDPEPPEEILENAKNNPEGLVAWKHPNYPVLCSRIGSEKPRLLLHRPASTEEILRTVKECAELARIKGEVTIRGLRAGQARDAGMIRRSQLNGKNVSLKVGQGFLAHAERTVAAGRTRDYAGPVKVDFNGETMRAARYSAFSTIPVAKVSRDEYAAVTPNEIEEDILANSGDPKDTNTWNRTRRIRQPLGGADFLDANSDSNAIETNRWSFLGDEPNTSTGNIGNPICEGDNAGDNMDVDSSDHGQDERESVKITNEANTELERTNLIFGTTDDQKVISQMNHEYQKFVSRTSSGNTIKFMQRYMKIKDARKGEEVGEIHKTFKEDVSMGISEREASNHTENAPTNNFFASPFRCSLDGCIREFKSKKALNAHVRMAKLHNATARRKH</sequence>
<keyword evidence="1" id="KW-0863">Zinc-finger</keyword>
<comment type="caution">
    <text evidence="3">The sequence shown here is derived from an EMBL/GenBank/DDBJ whole genome shotgun (WGS) entry which is preliminary data.</text>
</comment>
<evidence type="ECO:0000256" key="1">
    <source>
        <dbReference type="PROSITE-ProRule" id="PRU00042"/>
    </source>
</evidence>
<proteinExistence type="predicted"/>